<feature type="coiled-coil region" evidence="1">
    <location>
        <begin position="259"/>
        <end position="286"/>
    </location>
</feature>
<dbReference type="Proteomes" id="UP000811609">
    <property type="component" value="Chromosome 15"/>
</dbReference>
<dbReference type="EMBL" id="CM031823">
    <property type="protein sequence ID" value="KAG6627888.1"/>
    <property type="molecule type" value="Genomic_DNA"/>
</dbReference>
<keyword evidence="1" id="KW-0175">Coiled coil</keyword>
<name>A0A8T1NE26_CARIL</name>
<gene>
    <name evidence="2" type="ORF">CIPAW_15G161200</name>
</gene>
<organism evidence="2 3">
    <name type="scientific">Carya illinoinensis</name>
    <name type="common">Pecan</name>
    <dbReference type="NCBI Taxonomy" id="32201"/>
    <lineage>
        <taxon>Eukaryota</taxon>
        <taxon>Viridiplantae</taxon>
        <taxon>Streptophyta</taxon>
        <taxon>Embryophyta</taxon>
        <taxon>Tracheophyta</taxon>
        <taxon>Spermatophyta</taxon>
        <taxon>Magnoliopsida</taxon>
        <taxon>eudicotyledons</taxon>
        <taxon>Gunneridae</taxon>
        <taxon>Pentapetalae</taxon>
        <taxon>rosids</taxon>
        <taxon>fabids</taxon>
        <taxon>Fagales</taxon>
        <taxon>Juglandaceae</taxon>
        <taxon>Carya</taxon>
    </lineage>
</organism>
<protein>
    <submittedName>
        <fullName evidence="2">Uncharacterized protein</fullName>
    </submittedName>
</protein>
<sequence length="462" mass="52363">MRIAWIDRDQSATSSEHREQEDCRKLLLAALNGDWENARAIIEKDPARMLSANLTKGEDKVIHIAVTAKRIPFIKQLVDLMSEKGLILNIQNYHGDTCLSIAAVSGKVEIAELIMAKDNANQLLSIHGIYELIPLGMAIRWGHGEMAHYLWDKMELEPHSCLSSTTPDLMKLFIMSISNHLYDVALRLLNKDMEMACKRDGDQKTALHVLAQKAPDTDPPIKSGNWPLFSSSKKRIKFGFVVSFIPKFKGFCKQASTRTSSELERVELLENILNELQKKSIEEISEILKSTSSEVVKTTTTEVIKSTTSEVVKTTTSEVVKITTSGVLFDAAMSGNVEFLDKVLRKFPSLIWENDEKDRSIFHVAIKYRQEKVFNLIYNIGAVKDYLVGNKDSDGNNMLHLAGMLPDDQERLGVQRANLQMQRELLWFKEVEKIVRPYQRSEKNNEGMTPKEVFVATHKNLV</sequence>
<comment type="caution">
    <text evidence="2">The sequence shown here is derived from an EMBL/GenBank/DDBJ whole genome shotgun (WGS) entry which is preliminary data.</text>
</comment>
<keyword evidence="3" id="KW-1185">Reference proteome</keyword>
<reference evidence="2" key="1">
    <citation type="submission" date="2020-12" db="EMBL/GenBank/DDBJ databases">
        <title>WGS assembly of Carya illinoinensis cv. Pawnee.</title>
        <authorList>
            <person name="Platts A."/>
            <person name="Shu S."/>
            <person name="Wright S."/>
            <person name="Barry K."/>
            <person name="Edger P."/>
            <person name="Pires J.C."/>
            <person name="Schmutz J."/>
        </authorList>
    </citation>
    <scope>NUCLEOTIDE SEQUENCE</scope>
    <source>
        <tissue evidence="2">Leaf</tissue>
    </source>
</reference>
<dbReference type="PANTHER" id="PTHR24177:SF446">
    <property type="entry name" value="ANKYRIN REPEAT-CONTAINING PROTEIN NPR4-LIKE"/>
    <property type="match status" value="1"/>
</dbReference>
<dbReference type="PANTHER" id="PTHR24177">
    <property type="entry name" value="CASKIN"/>
    <property type="match status" value="1"/>
</dbReference>
<evidence type="ECO:0000313" key="2">
    <source>
        <dbReference type="EMBL" id="KAG6627888.1"/>
    </source>
</evidence>
<evidence type="ECO:0000256" key="1">
    <source>
        <dbReference type="SAM" id="Coils"/>
    </source>
</evidence>
<dbReference type="SMART" id="SM00248">
    <property type="entry name" value="ANK"/>
    <property type="match status" value="4"/>
</dbReference>
<proteinExistence type="predicted"/>
<dbReference type="AlphaFoldDB" id="A0A8T1NE26"/>
<accession>A0A8T1NE26</accession>
<evidence type="ECO:0000313" key="3">
    <source>
        <dbReference type="Proteomes" id="UP000811609"/>
    </source>
</evidence>
<dbReference type="GO" id="GO:0016020">
    <property type="term" value="C:membrane"/>
    <property type="evidence" value="ECO:0007669"/>
    <property type="project" value="TreeGrafter"/>
</dbReference>
<dbReference type="InterPro" id="IPR002110">
    <property type="entry name" value="Ankyrin_rpt"/>
</dbReference>